<dbReference type="Proteomes" id="UP000537825">
    <property type="component" value="Unassembled WGS sequence"/>
</dbReference>
<dbReference type="Gene3D" id="3.40.50.300">
    <property type="entry name" value="P-loop containing nucleotide triphosphate hydrolases"/>
    <property type="match status" value="2"/>
</dbReference>
<accession>A0A7X4YDS8</accession>
<feature type="domain" description="KaiC" evidence="8">
    <location>
        <begin position="245"/>
        <end position="479"/>
    </location>
</feature>
<name>A0A7X4YDS8_9BACT</name>
<sequence length="523" mass="56797">MTPGGPREEQRMATGIPGLDTVLCGGLRKGRMYMVLGLPGAGKTILANQICFHQAAQGHRVLYLTLLAESHTELVSNLQTLSFFDPACVPGKISYLSAFTILEQGGLDALAELVRKEIKSHKASLLVLDGLLAAEELAPSRQALKKFIHGLQVVTGLIGCTTVVLTTGGDKGLRAEHTMVDGLLLLQQKNFGVRTLRELRVSKFRGSAYKLGQHGFEITGDGLTVYPRLESMVDGNLVPGAGKRDRDAFGVAGLDSMLKGGVPSGSTTILLGPPGSGKTLLGLCFLAEGARQGERSHYFAFYDAPERMLAQAAGVGLHLQPLMERGDLEVSFRPPTENILDKLGTELLTIVRSGRVRRIFLDGYEALRRASTRNTRVARFLAALVNECRVREVTLIYTAETTSAFGPEVKFPLKGISMVAENILFLRMVELHSGLRRFIAVLKVRNSAFDPAVRELEITNKGLKVGQPFAEGQMLMTGLARTRTPEPTPLPKPRRKPRAGNRSTAKAGTPSKPRRNVSKRRGT</sequence>
<dbReference type="PROSITE" id="PS51146">
    <property type="entry name" value="KAIC"/>
    <property type="match status" value="2"/>
</dbReference>
<protein>
    <recommendedName>
        <fullName evidence="1">non-specific serine/threonine protein kinase</fullName>
        <ecNumber evidence="1">2.7.11.1</ecNumber>
    </recommendedName>
</protein>
<evidence type="ECO:0000256" key="7">
    <source>
        <dbReference type="SAM" id="MobiDB-lite"/>
    </source>
</evidence>
<feature type="compositionally biased region" description="Basic residues" evidence="7">
    <location>
        <begin position="512"/>
        <end position="523"/>
    </location>
</feature>
<dbReference type="InterPro" id="IPR051347">
    <property type="entry name" value="Circadian_clock_KaiC-rel"/>
</dbReference>
<dbReference type="InterPro" id="IPR014774">
    <property type="entry name" value="KaiC-like_dom"/>
</dbReference>
<proteinExistence type="predicted"/>
<dbReference type="Pfam" id="PF06745">
    <property type="entry name" value="ATPase"/>
    <property type="match status" value="2"/>
</dbReference>
<comment type="caution">
    <text evidence="9">The sequence shown here is derived from an EMBL/GenBank/DDBJ whole genome shotgun (WGS) entry which is preliminary data.</text>
</comment>
<dbReference type="GO" id="GO:0005524">
    <property type="term" value="F:ATP binding"/>
    <property type="evidence" value="ECO:0007669"/>
    <property type="project" value="InterPro"/>
</dbReference>
<dbReference type="PIRSF" id="PIRSF039117">
    <property type="entry name" value="KaiC"/>
    <property type="match status" value="1"/>
</dbReference>
<dbReference type="EC" id="2.7.11.1" evidence="1"/>
<dbReference type="InterPro" id="IPR030665">
    <property type="entry name" value="KaiC"/>
</dbReference>
<dbReference type="SMART" id="SM00382">
    <property type="entry name" value="AAA"/>
    <property type="match status" value="2"/>
</dbReference>
<evidence type="ECO:0000256" key="6">
    <source>
        <dbReference type="ARBA" id="ARBA00022801"/>
    </source>
</evidence>
<evidence type="ECO:0000259" key="8">
    <source>
        <dbReference type="PROSITE" id="PS51146"/>
    </source>
</evidence>
<feature type="region of interest" description="Disordered" evidence="7">
    <location>
        <begin position="479"/>
        <end position="523"/>
    </location>
</feature>
<dbReference type="InterPro" id="IPR027417">
    <property type="entry name" value="P-loop_NTPase"/>
</dbReference>
<feature type="domain" description="KaiC" evidence="8">
    <location>
        <begin position="10"/>
        <end position="239"/>
    </location>
</feature>
<evidence type="ECO:0000313" key="10">
    <source>
        <dbReference type="Proteomes" id="UP000537825"/>
    </source>
</evidence>
<keyword evidence="2" id="KW-0597">Phosphoprotein</keyword>
<dbReference type="InterPro" id="IPR010624">
    <property type="entry name" value="KaiC_dom"/>
</dbReference>
<evidence type="ECO:0000256" key="3">
    <source>
        <dbReference type="ARBA" id="ARBA00022679"/>
    </source>
</evidence>
<dbReference type="AlphaFoldDB" id="A0A7X4YDS8"/>
<dbReference type="GO" id="GO:0004674">
    <property type="term" value="F:protein serine/threonine kinase activity"/>
    <property type="evidence" value="ECO:0007669"/>
    <property type="project" value="UniProtKB-EC"/>
</dbReference>
<gene>
    <name evidence="9" type="ORF">GTZ93_27785</name>
</gene>
<reference evidence="9 10" key="1">
    <citation type="submission" date="2020-01" db="EMBL/GenBank/DDBJ databases">
        <title>The draft genome sequence of Corallococcus exiguus DSM 14696.</title>
        <authorList>
            <person name="Zhang X."/>
            <person name="Zhu H."/>
        </authorList>
    </citation>
    <scope>NUCLEOTIDE SEQUENCE [LARGE SCALE GENOMIC DNA]</scope>
    <source>
        <strain evidence="9 10">DSM 14696</strain>
    </source>
</reference>
<dbReference type="SUPFAM" id="SSF52540">
    <property type="entry name" value="P-loop containing nucleoside triphosphate hydrolases"/>
    <property type="match status" value="2"/>
</dbReference>
<dbReference type="RefSeq" id="WP_139922071.1">
    <property type="nucleotide sequence ID" value="NZ_CBCSLE010000198.1"/>
</dbReference>
<keyword evidence="3" id="KW-0808">Transferase</keyword>
<dbReference type="GO" id="GO:0016787">
    <property type="term" value="F:hydrolase activity"/>
    <property type="evidence" value="ECO:0007669"/>
    <property type="project" value="UniProtKB-KW"/>
</dbReference>
<dbReference type="PANTHER" id="PTHR42926">
    <property type="match status" value="1"/>
</dbReference>
<evidence type="ECO:0000256" key="1">
    <source>
        <dbReference type="ARBA" id="ARBA00012513"/>
    </source>
</evidence>
<keyword evidence="5" id="KW-0418">Kinase</keyword>
<evidence type="ECO:0000313" key="9">
    <source>
        <dbReference type="EMBL" id="NBC43611.1"/>
    </source>
</evidence>
<dbReference type="InterPro" id="IPR003593">
    <property type="entry name" value="AAA+_ATPase"/>
</dbReference>
<evidence type="ECO:0000256" key="5">
    <source>
        <dbReference type="ARBA" id="ARBA00022777"/>
    </source>
</evidence>
<evidence type="ECO:0000256" key="2">
    <source>
        <dbReference type="ARBA" id="ARBA00022553"/>
    </source>
</evidence>
<dbReference type="EMBL" id="JAAAPK010000008">
    <property type="protein sequence ID" value="NBC43611.1"/>
    <property type="molecule type" value="Genomic_DNA"/>
</dbReference>
<organism evidence="9 10">
    <name type="scientific">Corallococcus exiguus</name>
    <dbReference type="NCBI Taxonomy" id="83462"/>
    <lineage>
        <taxon>Bacteria</taxon>
        <taxon>Pseudomonadati</taxon>
        <taxon>Myxococcota</taxon>
        <taxon>Myxococcia</taxon>
        <taxon>Myxococcales</taxon>
        <taxon>Cystobacterineae</taxon>
        <taxon>Myxococcaceae</taxon>
        <taxon>Corallococcus</taxon>
    </lineage>
</organism>
<keyword evidence="6" id="KW-0378">Hydrolase</keyword>
<dbReference type="PANTHER" id="PTHR42926:SF1">
    <property type="entry name" value="CIRCADIAN CLOCK OSCILLATOR PROTEIN KAIC 1"/>
    <property type="match status" value="1"/>
</dbReference>
<keyword evidence="4" id="KW-0677">Repeat</keyword>
<evidence type="ECO:0000256" key="4">
    <source>
        <dbReference type="ARBA" id="ARBA00022737"/>
    </source>
</evidence>
<keyword evidence="10" id="KW-1185">Reference proteome</keyword>